<gene>
    <name evidence="10" type="ORF">EAH68_10440</name>
</gene>
<sequence length="899" mass="101711">MARLNLRAVEDRVAPLGGHESYDRGFIFDLLLAYGKPKGNVTRLRKGSLNVAADPDHEVAQKNVVYFRETTGDPLRDVEELRTSPHVVRYNPRFVIATDYSELLAVDMKTSENLMIPIRDIDKHFTFFLPWAGMEKAYYVAEAHADVKAAERMGKLFDELLKTNPDLLDLPYGRQALNVFFTRLLFCFFAEDTGIFTDNQFTNAVGSHTQADGSDVDDFLSDVFTALDTADPQDKPARLAAFPYVNGRLFTVREKDVVPKFTKRARDLLIELGTLMWQEINPDIFGSMFQAIVTPGKRSDLGQHYTSVPNILKTIEPLFLDELKEEFDAGFDNVKKLEPLLDRISEIKIFDPACGSGNFLVIAYKELRRLEHAILERLAELTPKHQVLFAESKINIENFYGIEIDDFAVEIAILSMWIAKHQMNAEFKEKFGVSIPLIPLKETGRIQPGNSITIDWDSVCPNNRIDEIYVLGNPPYLGSRNQSAEQKQDLAAVTSKYKSLDYVSAWLIKGSGYIRDTAAKLSFVTTNSITQGEQVGLLWPQVLAQDLEIGFAYTSFKWSNHAKKSAGVTCVVLGIRNISSDPKYIFTDEIRLDAKRINPYLADGPDIWISRRSAPLSELPKLGFGSMPNDGGNLILTDSEKDDLLATAPQLRPYLRGFSGSDEFIKGKTRWCLVIPDDAVSEASKIPAIKRRLDGIRAHREKSTEKSTNAKAATPNHFYFWAHQDTESVIVPATSSERREYIPIGYLDKNVVISNSANAAYDVKPWVFALLTSKSHMVWLRSVGGKLKTDYRYSNTIVYNNFPVPPLSNRVKEQLTVVALRVLDVREYHCEKTPAELYDPEKMPNDLRAAHAEVDLLVDSLYSKRKYETDEERLSDLFAMYEKMVTEEEAKKPVKRGRK</sequence>
<dbReference type="InterPro" id="IPR046816">
    <property type="entry name" value="MmeI_Mtase"/>
</dbReference>
<evidence type="ECO:0000256" key="1">
    <source>
        <dbReference type="ARBA" id="ARBA00011900"/>
    </source>
</evidence>
<organism evidence="10 11">
    <name type="scientific">Corynebacterium hylobatis</name>
    <dbReference type="NCBI Taxonomy" id="1859290"/>
    <lineage>
        <taxon>Bacteria</taxon>
        <taxon>Bacillati</taxon>
        <taxon>Actinomycetota</taxon>
        <taxon>Actinomycetes</taxon>
        <taxon>Mycobacteriales</taxon>
        <taxon>Corynebacteriaceae</taxon>
        <taxon>Corynebacterium</taxon>
    </lineage>
</organism>
<dbReference type="GO" id="GO:0009007">
    <property type="term" value="F:site-specific DNA-methyltransferase (adenine-specific) activity"/>
    <property type="evidence" value="ECO:0007669"/>
    <property type="project" value="UniProtKB-EC"/>
</dbReference>
<evidence type="ECO:0000256" key="4">
    <source>
        <dbReference type="ARBA" id="ARBA00047942"/>
    </source>
</evidence>
<dbReference type="InterPro" id="IPR029063">
    <property type="entry name" value="SAM-dependent_MTases_sf"/>
</dbReference>
<evidence type="ECO:0000259" key="6">
    <source>
        <dbReference type="Pfam" id="PF20465"/>
    </source>
</evidence>
<feature type="domain" description="MmeI-like DNA-methyltransferase" evidence="9">
    <location>
        <begin position="331"/>
        <end position="586"/>
    </location>
</feature>
<evidence type="ECO:0000259" key="8">
    <source>
        <dbReference type="Pfam" id="PF20467"/>
    </source>
</evidence>
<dbReference type="Pfam" id="PF20473">
    <property type="entry name" value="MmeI_Mtase"/>
    <property type="match status" value="1"/>
</dbReference>
<dbReference type="Gene3D" id="3.40.50.150">
    <property type="entry name" value="Vaccinia Virus protein VP39"/>
    <property type="match status" value="1"/>
</dbReference>
<evidence type="ECO:0000313" key="11">
    <source>
        <dbReference type="Proteomes" id="UP000274907"/>
    </source>
</evidence>
<dbReference type="InterPro" id="IPR046818">
    <property type="entry name" value="MmeI_C"/>
</dbReference>
<comment type="caution">
    <text evidence="10">The sequence shown here is derived from an EMBL/GenBank/DDBJ whole genome shotgun (WGS) entry which is preliminary data.</text>
</comment>
<feature type="domain" description="MmeI-like N-terminal" evidence="5">
    <location>
        <begin position="6"/>
        <end position="162"/>
    </location>
</feature>
<dbReference type="EMBL" id="RXHJ01000014">
    <property type="protein sequence ID" value="RSZ61898.1"/>
    <property type="molecule type" value="Genomic_DNA"/>
</dbReference>
<dbReference type="Pfam" id="PF20466">
    <property type="entry name" value="MmeI_TRD"/>
    <property type="match status" value="1"/>
</dbReference>
<dbReference type="PANTHER" id="PTHR33841:SF1">
    <property type="entry name" value="DNA METHYLTRANSFERASE A"/>
    <property type="match status" value="1"/>
</dbReference>
<keyword evidence="2 10" id="KW-0489">Methyltransferase</keyword>
<dbReference type="InterPro" id="IPR046820">
    <property type="entry name" value="MmeI_TRD"/>
</dbReference>
<proteinExistence type="predicted"/>
<feature type="domain" description="MmeI-like C-terminal" evidence="8">
    <location>
        <begin position="811"/>
        <end position="885"/>
    </location>
</feature>
<dbReference type="OrthoDB" id="4280289at2"/>
<comment type="catalytic activity">
    <reaction evidence="4">
        <text>a 2'-deoxyadenosine in DNA + S-adenosyl-L-methionine = an N(6)-methyl-2'-deoxyadenosine in DNA + S-adenosyl-L-homocysteine + H(+)</text>
        <dbReference type="Rhea" id="RHEA:15197"/>
        <dbReference type="Rhea" id="RHEA-COMP:12418"/>
        <dbReference type="Rhea" id="RHEA-COMP:12419"/>
        <dbReference type="ChEBI" id="CHEBI:15378"/>
        <dbReference type="ChEBI" id="CHEBI:57856"/>
        <dbReference type="ChEBI" id="CHEBI:59789"/>
        <dbReference type="ChEBI" id="CHEBI:90615"/>
        <dbReference type="ChEBI" id="CHEBI:90616"/>
        <dbReference type="EC" id="2.1.1.72"/>
    </reaction>
</comment>
<feature type="domain" description="MmeI-like helicase spacer" evidence="6">
    <location>
        <begin position="176"/>
        <end position="250"/>
    </location>
</feature>
<dbReference type="Pfam" id="PF20465">
    <property type="entry name" value="MmeI_hel"/>
    <property type="match status" value="1"/>
</dbReference>
<dbReference type="Pfam" id="PF20467">
    <property type="entry name" value="MmeI_C"/>
    <property type="match status" value="1"/>
</dbReference>
<dbReference type="EC" id="2.1.1.72" evidence="1"/>
<name>A0A430HWA7_9CORY</name>
<evidence type="ECO:0000259" key="9">
    <source>
        <dbReference type="Pfam" id="PF20473"/>
    </source>
</evidence>
<dbReference type="GO" id="GO:0032259">
    <property type="term" value="P:methylation"/>
    <property type="evidence" value="ECO:0007669"/>
    <property type="project" value="UniProtKB-KW"/>
</dbReference>
<dbReference type="InterPro" id="IPR046817">
    <property type="entry name" value="MmeI_N"/>
</dbReference>
<evidence type="ECO:0000259" key="7">
    <source>
        <dbReference type="Pfam" id="PF20466"/>
    </source>
</evidence>
<evidence type="ECO:0000313" key="10">
    <source>
        <dbReference type="EMBL" id="RSZ61898.1"/>
    </source>
</evidence>
<dbReference type="AlphaFoldDB" id="A0A430HWA7"/>
<dbReference type="Proteomes" id="UP000274907">
    <property type="component" value="Unassembled WGS sequence"/>
</dbReference>
<keyword evidence="11" id="KW-1185">Reference proteome</keyword>
<protein>
    <recommendedName>
        <fullName evidence="1">site-specific DNA-methyltransferase (adenine-specific)</fullName>
        <ecNumber evidence="1">2.1.1.72</ecNumber>
    </recommendedName>
</protein>
<accession>A0A430HWA7</accession>
<keyword evidence="3 10" id="KW-0808">Transferase</keyword>
<dbReference type="PANTHER" id="PTHR33841">
    <property type="entry name" value="DNA METHYLTRANSFERASE YEEA-RELATED"/>
    <property type="match status" value="1"/>
</dbReference>
<dbReference type="Pfam" id="PF20464">
    <property type="entry name" value="MmeI_N"/>
    <property type="match status" value="1"/>
</dbReference>
<reference evidence="10 11" key="1">
    <citation type="submission" date="2018-12" db="EMBL/GenBank/DDBJ databases">
        <title>YIM 101343 draft genome.</title>
        <authorList>
            <person name="Chen X."/>
        </authorList>
    </citation>
    <scope>NUCLEOTIDE SEQUENCE [LARGE SCALE GENOMIC DNA]</scope>
    <source>
        <strain evidence="10 11">YIM 101343</strain>
    </source>
</reference>
<evidence type="ECO:0000256" key="3">
    <source>
        <dbReference type="ARBA" id="ARBA00022679"/>
    </source>
</evidence>
<feature type="domain" description="MmeI-like target recognition" evidence="7">
    <location>
        <begin position="603"/>
        <end position="807"/>
    </location>
</feature>
<evidence type="ECO:0000259" key="5">
    <source>
        <dbReference type="Pfam" id="PF20464"/>
    </source>
</evidence>
<dbReference type="RefSeq" id="WP_126121284.1">
    <property type="nucleotide sequence ID" value="NZ_RXHJ01000014.1"/>
</dbReference>
<dbReference type="InterPro" id="IPR046819">
    <property type="entry name" value="MmeI_hel"/>
</dbReference>
<dbReference type="InterPro" id="IPR050953">
    <property type="entry name" value="N4_N6_ade-DNA_methylase"/>
</dbReference>
<dbReference type="SUPFAM" id="SSF53335">
    <property type="entry name" value="S-adenosyl-L-methionine-dependent methyltransferases"/>
    <property type="match status" value="1"/>
</dbReference>
<evidence type="ECO:0000256" key="2">
    <source>
        <dbReference type="ARBA" id="ARBA00022603"/>
    </source>
</evidence>